<comment type="caution">
    <text evidence="3">The sequence shown here is derived from an EMBL/GenBank/DDBJ whole genome shotgun (WGS) entry which is preliminary data.</text>
</comment>
<dbReference type="SUPFAM" id="SSF46689">
    <property type="entry name" value="Homeodomain-like"/>
    <property type="match status" value="1"/>
</dbReference>
<protein>
    <recommendedName>
        <fullName evidence="2">HTH psq-type domain-containing protein</fullName>
    </recommendedName>
</protein>
<dbReference type="InterPro" id="IPR007889">
    <property type="entry name" value="HTH_Psq"/>
</dbReference>
<feature type="compositionally biased region" description="Basic and acidic residues" evidence="1">
    <location>
        <begin position="15"/>
        <end position="26"/>
    </location>
</feature>
<dbReference type="EMBL" id="JARIHO010000052">
    <property type="protein sequence ID" value="KAJ7321027.1"/>
    <property type="molecule type" value="Genomic_DNA"/>
</dbReference>
<keyword evidence="4" id="KW-1185">Reference proteome</keyword>
<dbReference type="Gene3D" id="1.10.10.60">
    <property type="entry name" value="Homeodomain-like"/>
    <property type="match status" value="1"/>
</dbReference>
<evidence type="ECO:0000313" key="3">
    <source>
        <dbReference type="EMBL" id="KAJ7321027.1"/>
    </source>
</evidence>
<evidence type="ECO:0000259" key="2">
    <source>
        <dbReference type="Pfam" id="PF05225"/>
    </source>
</evidence>
<dbReference type="Proteomes" id="UP001218218">
    <property type="component" value="Unassembled WGS sequence"/>
</dbReference>
<name>A0AAD6ZG01_9AGAR</name>
<dbReference type="AlphaFoldDB" id="A0AAD6ZG01"/>
<accession>A0AAD6ZG01</accession>
<dbReference type="GO" id="GO:0003677">
    <property type="term" value="F:DNA binding"/>
    <property type="evidence" value="ECO:0007669"/>
    <property type="project" value="InterPro"/>
</dbReference>
<dbReference type="Pfam" id="PF05225">
    <property type="entry name" value="HTH_psq"/>
    <property type="match status" value="1"/>
</dbReference>
<proteinExistence type="predicted"/>
<organism evidence="3 4">
    <name type="scientific">Mycena albidolilacea</name>
    <dbReference type="NCBI Taxonomy" id="1033008"/>
    <lineage>
        <taxon>Eukaryota</taxon>
        <taxon>Fungi</taxon>
        <taxon>Dikarya</taxon>
        <taxon>Basidiomycota</taxon>
        <taxon>Agaricomycotina</taxon>
        <taxon>Agaricomycetes</taxon>
        <taxon>Agaricomycetidae</taxon>
        <taxon>Agaricales</taxon>
        <taxon>Marasmiineae</taxon>
        <taxon>Mycenaceae</taxon>
        <taxon>Mycena</taxon>
    </lineage>
</organism>
<evidence type="ECO:0000313" key="4">
    <source>
        <dbReference type="Proteomes" id="UP001218218"/>
    </source>
</evidence>
<reference evidence="3" key="1">
    <citation type="submission" date="2023-03" db="EMBL/GenBank/DDBJ databases">
        <title>Massive genome expansion in bonnet fungi (Mycena s.s.) driven by repeated elements and novel gene families across ecological guilds.</title>
        <authorList>
            <consortium name="Lawrence Berkeley National Laboratory"/>
            <person name="Harder C.B."/>
            <person name="Miyauchi S."/>
            <person name="Viragh M."/>
            <person name="Kuo A."/>
            <person name="Thoen E."/>
            <person name="Andreopoulos B."/>
            <person name="Lu D."/>
            <person name="Skrede I."/>
            <person name="Drula E."/>
            <person name="Henrissat B."/>
            <person name="Morin E."/>
            <person name="Kohler A."/>
            <person name="Barry K."/>
            <person name="LaButti K."/>
            <person name="Morin E."/>
            <person name="Salamov A."/>
            <person name="Lipzen A."/>
            <person name="Mereny Z."/>
            <person name="Hegedus B."/>
            <person name="Baldrian P."/>
            <person name="Stursova M."/>
            <person name="Weitz H."/>
            <person name="Taylor A."/>
            <person name="Grigoriev I.V."/>
            <person name="Nagy L.G."/>
            <person name="Martin F."/>
            <person name="Kauserud H."/>
        </authorList>
    </citation>
    <scope>NUCLEOTIDE SEQUENCE</scope>
    <source>
        <strain evidence="3">CBHHK002</strain>
    </source>
</reference>
<feature type="domain" description="HTH psq-type" evidence="2">
    <location>
        <begin position="43"/>
        <end position="80"/>
    </location>
</feature>
<sequence length="119" mass="13436">MPPCAQSRLGAPDPPIEHAEVPRAPDDYLADDEDLDDLPIERRLQLAIAAVGVRLMSQRKAAIFYKVPRTTVQDRMNGALTRVNAHAHEHRLTDVQEDILAEWIKPCQTRPAAEPDHDW</sequence>
<dbReference type="InterPro" id="IPR009057">
    <property type="entry name" value="Homeodomain-like_sf"/>
</dbReference>
<feature type="region of interest" description="Disordered" evidence="1">
    <location>
        <begin position="1"/>
        <end position="32"/>
    </location>
</feature>
<evidence type="ECO:0000256" key="1">
    <source>
        <dbReference type="SAM" id="MobiDB-lite"/>
    </source>
</evidence>
<gene>
    <name evidence="3" type="ORF">DFH08DRAFT_818850</name>
</gene>